<evidence type="ECO:0000256" key="1">
    <source>
        <dbReference type="SAM" id="MobiDB-lite"/>
    </source>
</evidence>
<dbReference type="InterPro" id="IPR052766">
    <property type="entry name" value="S41A_metabolite_peptidase"/>
</dbReference>
<organism evidence="5 6">
    <name type="scientific">Aaosphaeria arxii CBS 175.79</name>
    <dbReference type="NCBI Taxonomy" id="1450172"/>
    <lineage>
        <taxon>Eukaryota</taxon>
        <taxon>Fungi</taxon>
        <taxon>Dikarya</taxon>
        <taxon>Ascomycota</taxon>
        <taxon>Pezizomycotina</taxon>
        <taxon>Dothideomycetes</taxon>
        <taxon>Pleosporomycetidae</taxon>
        <taxon>Pleosporales</taxon>
        <taxon>Pleosporales incertae sedis</taxon>
        <taxon>Aaosphaeria</taxon>
    </lineage>
</organism>
<dbReference type="EMBL" id="ML978066">
    <property type="protein sequence ID" value="KAF2021129.1"/>
    <property type="molecule type" value="Genomic_DNA"/>
</dbReference>
<feature type="compositionally biased region" description="Basic and acidic residues" evidence="1">
    <location>
        <begin position="321"/>
        <end position="336"/>
    </location>
</feature>
<evidence type="ECO:0000259" key="3">
    <source>
        <dbReference type="Pfam" id="PF03572"/>
    </source>
</evidence>
<feature type="chain" id="PRO_5025343218" evidence="2">
    <location>
        <begin position="17"/>
        <end position="773"/>
    </location>
</feature>
<feature type="compositionally biased region" description="Polar residues" evidence="1">
    <location>
        <begin position="725"/>
        <end position="739"/>
    </location>
</feature>
<feature type="region of interest" description="Disordered" evidence="1">
    <location>
        <begin position="708"/>
        <end position="742"/>
    </location>
</feature>
<dbReference type="RefSeq" id="XP_033389468.1">
    <property type="nucleotide sequence ID" value="XM_033521304.1"/>
</dbReference>
<dbReference type="Pfam" id="PF03572">
    <property type="entry name" value="Peptidase_S41"/>
    <property type="match status" value="1"/>
</dbReference>
<dbReference type="InterPro" id="IPR029045">
    <property type="entry name" value="ClpP/crotonase-like_dom_sf"/>
</dbReference>
<dbReference type="PANTHER" id="PTHR37049:SF4">
    <property type="entry name" value="RHODANESE DOMAIN-CONTAINING PROTEIN"/>
    <property type="match status" value="1"/>
</dbReference>
<dbReference type="InterPro" id="IPR056186">
    <property type="entry name" value="PDZ_CPAF-rel"/>
</dbReference>
<keyword evidence="6" id="KW-1185">Reference proteome</keyword>
<evidence type="ECO:0000313" key="5">
    <source>
        <dbReference type="EMBL" id="KAF2021129.1"/>
    </source>
</evidence>
<dbReference type="InterPro" id="IPR005151">
    <property type="entry name" value="Tail-specific_protease"/>
</dbReference>
<dbReference type="GeneID" id="54278701"/>
<evidence type="ECO:0000256" key="2">
    <source>
        <dbReference type="SAM" id="SignalP"/>
    </source>
</evidence>
<feature type="domain" description="Tail specific protease" evidence="3">
    <location>
        <begin position="375"/>
        <end position="576"/>
    </location>
</feature>
<dbReference type="AlphaFoldDB" id="A0A6A5Y760"/>
<dbReference type="Proteomes" id="UP000799778">
    <property type="component" value="Unassembled WGS sequence"/>
</dbReference>
<keyword evidence="2" id="KW-0732">Signal</keyword>
<dbReference type="GO" id="GO:0008236">
    <property type="term" value="F:serine-type peptidase activity"/>
    <property type="evidence" value="ECO:0007669"/>
    <property type="project" value="InterPro"/>
</dbReference>
<dbReference type="Pfam" id="PF23658">
    <property type="entry name" value="PDZ_CPAF_rel"/>
    <property type="match status" value="1"/>
</dbReference>
<dbReference type="GO" id="GO:0006508">
    <property type="term" value="P:proteolysis"/>
    <property type="evidence" value="ECO:0007669"/>
    <property type="project" value="InterPro"/>
</dbReference>
<dbReference type="Gene3D" id="3.90.226.10">
    <property type="entry name" value="2-enoyl-CoA Hydratase, Chain A, domain 1"/>
    <property type="match status" value="1"/>
</dbReference>
<gene>
    <name evidence="5" type="ORF">BU24DRAFT_15408</name>
</gene>
<feature type="region of interest" description="Disordered" evidence="1">
    <location>
        <begin position="314"/>
        <end position="336"/>
    </location>
</feature>
<accession>A0A6A5Y760</accession>
<feature type="signal peptide" evidence="2">
    <location>
        <begin position="1"/>
        <end position="16"/>
    </location>
</feature>
<proteinExistence type="predicted"/>
<sequence>MKTFAALTAIAALAHAQSEFSLSPSATQVVSSADNLDPTGTASGTGPINTQRACEQVSGQVETSRSRTPTVQADLAYACLKSVPIDNDAATLTLKAIKQMAEFQSTISYLKDPPKGYVNEKVDIMGGLDDIGKKVNGSEYKNEFDFENDIATLFTKAHDGHFSWDGMAYNGVFRWRRSRQIALISATNGDGVPKIYTVNSYNTSSSNEPSAISQINGKDAVQFLKDESLQNSYHDPDARWNAMFFMQPAESYGLFANPSFYPGPDTKIKFENGTEQTYLNYAVVLDSSAWGRVDDPDTFYDTFITARTSANRGLSSTQLHKRQDPHQLPRSLQHEKEKHLSRRYVPAAYPEPAVEHTASDVALAGYFLDTSVGTVGVLMIQTFNTESNSDAREFQSVVEEYLSEAKKRKAVKNVIDLRTNGGGKILLGYDTYLQFFPSQVPQLQSRYRISKASDLFGDTFSQLTFNSRVGELYTSPFNYHSYLNKDLQAYKDWKDMSGAKFHDDSFTHELRYNLSDPIATSSDRYSIGVTMTGYGSRSNIKDDPFKPEDIILLTDGICASTCSLFTELMVQQSGVKTIAIGGRPETGPMQAVGGTKGSLVLQSAYLTQMSAVLVANFASSRSKATEWVEFLPNPFAINFASAAVNFQDNIRKGLEGDGIPTQFLNDTSSCRLFYQPNDYFNVTNVWQRAAEIGFGKDGKLDGDKCVQGSVTSEEQQKGKGEGNPATGQGNTNASPTNSKGAAPRGVPPFAGLKALVACGAVVVGSMAFGASLI</sequence>
<dbReference type="OrthoDB" id="27214at2759"/>
<evidence type="ECO:0000313" key="6">
    <source>
        <dbReference type="Proteomes" id="UP000799778"/>
    </source>
</evidence>
<protein>
    <submittedName>
        <fullName evidence="5">Peptidase S41 family protein</fullName>
    </submittedName>
</protein>
<evidence type="ECO:0000259" key="4">
    <source>
        <dbReference type="Pfam" id="PF23658"/>
    </source>
</evidence>
<dbReference type="PANTHER" id="PTHR37049">
    <property type="entry name" value="PEPTIDASE S41 FAMILY PROTEIN"/>
    <property type="match status" value="1"/>
</dbReference>
<name>A0A6A5Y760_9PLEO</name>
<reference evidence="5" key="1">
    <citation type="journal article" date="2020" name="Stud. Mycol.">
        <title>101 Dothideomycetes genomes: a test case for predicting lifestyles and emergence of pathogens.</title>
        <authorList>
            <person name="Haridas S."/>
            <person name="Albert R."/>
            <person name="Binder M."/>
            <person name="Bloem J."/>
            <person name="Labutti K."/>
            <person name="Salamov A."/>
            <person name="Andreopoulos B."/>
            <person name="Baker S."/>
            <person name="Barry K."/>
            <person name="Bills G."/>
            <person name="Bluhm B."/>
            <person name="Cannon C."/>
            <person name="Castanera R."/>
            <person name="Culley D."/>
            <person name="Daum C."/>
            <person name="Ezra D."/>
            <person name="Gonzalez J."/>
            <person name="Henrissat B."/>
            <person name="Kuo A."/>
            <person name="Liang C."/>
            <person name="Lipzen A."/>
            <person name="Lutzoni F."/>
            <person name="Magnuson J."/>
            <person name="Mondo S."/>
            <person name="Nolan M."/>
            <person name="Ohm R."/>
            <person name="Pangilinan J."/>
            <person name="Park H.-J."/>
            <person name="Ramirez L."/>
            <person name="Alfaro M."/>
            <person name="Sun H."/>
            <person name="Tritt A."/>
            <person name="Yoshinaga Y."/>
            <person name="Zwiers L.-H."/>
            <person name="Turgeon B."/>
            <person name="Goodwin S."/>
            <person name="Spatafora J."/>
            <person name="Crous P."/>
            <person name="Grigoriev I."/>
        </authorList>
    </citation>
    <scope>NUCLEOTIDE SEQUENCE</scope>
    <source>
        <strain evidence="5">CBS 175.79</strain>
    </source>
</reference>
<dbReference type="SUPFAM" id="SSF52096">
    <property type="entry name" value="ClpP/crotonase"/>
    <property type="match status" value="1"/>
</dbReference>
<feature type="domain" description="CPAF-like PDZ" evidence="4">
    <location>
        <begin position="178"/>
        <end position="287"/>
    </location>
</feature>